<keyword evidence="2" id="KW-0489">Methyltransferase</keyword>
<accession>A0A8J7S9C1</accession>
<evidence type="ECO:0000259" key="1">
    <source>
        <dbReference type="Pfam" id="PF08241"/>
    </source>
</evidence>
<evidence type="ECO:0000313" key="3">
    <source>
        <dbReference type="Proteomes" id="UP000672602"/>
    </source>
</evidence>
<keyword evidence="2" id="KW-0808">Transferase</keyword>
<gene>
    <name evidence="2" type="ORF">KAJ83_12555</name>
</gene>
<organism evidence="2 3">
    <name type="scientific">Marivibrio halodurans</name>
    <dbReference type="NCBI Taxonomy" id="2039722"/>
    <lineage>
        <taxon>Bacteria</taxon>
        <taxon>Pseudomonadati</taxon>
        <taxon>Pseudomonadota</taxon>
        <taxon>Alphaproteobacteria</taxon>
        <taxon>Rhodospirillales</taxon>
        <taxon>Rhodospirillaceae</taxon>
        <taxon>Marivibrio</taxon>
    </lineage>
</organism>
<sequence length="246" mass="27458">MLDEPPNEAEVRRIWEKKPALRAIYSDFHDRMTEALPDDGDWLAIGAGALCALEGLGARFHLDILDTAWIDEHGAHADRLPHEDGSLSGIAMLDVLQHPVEPGAFLTEAARVLRPGGRLVAIEPGITPLSWPVHRYLRGAPVEMSADPLHPTAGHHGPYDGNLAVPTLLFRREEHRIAFMDAVPDFAIRRRDWLGLMAYPLSGGFKEWGLMPEGLVAPLSRLEDRLMPWLGLWMAFRLLIVLEKRG</sequence>
<evidence type="ECO:0000313" key="2">
    <source>
        <dbReference type="EMBL" id="MBP5857842.1"/>
    </source>
</evidence>
<dbReference type="Pfam" id="PF08241">
    <property type="entry name" value="Methyltransf_11"/>
    <property type="match status" value="1"/>
</dbReference>
<dbReference type="InterPro" id="IPR013216">
    <property type="entry name" value="Methyltransf_11"/>
</dbReference>
<dbReference type="EMBL" id="JAGMWN010000005">
    <property type="protein sequence ID" value="MBP5857842.1"/>
    <property type="molecule type" value="Genomic_DNA"/>
</dbReference>
<name>A0A8J7S9C1_9PROT</name>
<dbReference type="GO" id="GO:0032259">
    <property type="term" value="P:methylation"/>
    <property type="evidence" value="ECO:0007669"/>
    <property type="project" value="UniProtKB-KW"/>
</dbReference>
<keyword evidence="3" id="KW-1185">Reference proteome</keyword>
<dbReference type="Proteomes" id="UP000672602">
    <property type="component" value="Unassembled WGS sequence"/>
</dbReference>
<dbReference type="Gene3D" id="3.40.50.150">
    <property type="entry name" value="Vaccinia Virus protein VP39"/>
    <property type="match status" value="1"/>
</dbReference>
<protein>
    <submittedName>
        <fullName evidence="2">Methyltransferase domain-containing protein</fullName>
    </submittedName>
</protein>
<proteinExistence type="predicted"/>
<feature type="domain" description="Methyltransferase type 11" evidence="1">
    <location>
        <begin position="74"/>
        <end position="120"/>
    </location>
</feature>
<reference evidence="2" key="1">
    <citation type="submission" date="2021-04" db="EMBL/GenBank/DDBJ databases">
        <authorList>
            <person name="Zhang D.-C."/>
        </authorList>
    </citation>
    <scope>NUCLEOTIDE SEQUENCE</scope>
    <source>
        <strain evidence="2">CGMCC 1.15697</strain>
    </source>
</reference>
<comment type="caution">
    <text evidence="2">The sequence shown here is derived from an EMBL/GenBank/DDBJ whole genome shotgun (WGS) entry which is preliminary data.</text>
</comment>
<dbReference type="GO" id="GO:0008757">
    <property type="term" value="F:S-adenosylmethionine-dependent methyltransferase activity"/>
    <property type="evidence" value="ECO:0007669"/>
    <property type="project" value="InterPro"/>
</dbReference>
<dbReference type="RefSeq" id="WP_210682415.1">
    <property type="nucleotide sequence ID" value="NZ_JAGMWN010000005.1"/>
</dbReference>
<dbReference type="AlphaFoldDB" id="A0A8J7S9C1"/>
<dbReference type="InterPro" id="IPR029063">
    <property type="entry name" value="SAM-dependent_MTases_sf"/>
</dbReference>
<dbReference type="SUPFAM" id="SSF53335">
    <property type="entry name" value="S-adenosyl-L-methionine-dependent methyltransferases"/>
    <property type="match status" value="1"/>
</dbReference>